<evidence type="ECO:0000313" key="1">
    <source>
        <dbReference type="EMBL" id="VAX03876.1"/>
    </source>
</evidence>
<proteinExistence type="predicted"/>
<reference evidence="1" key="1">
    <citation type="submission" date="2018-06" db="EMBL/GenBank/DDBJ databases">
        <authorList>
            <person name="Zhirakovskaya E."/>
        </authorList>
    </citation>
    <scope>NUCLEOTIDE SEQUENCE</scope>
</reference>
<organism evidence="1">
    <name type="scientific">hydrothermal vent metagenome</name>
    <dbReference type="NCBI Taxonomy" id="652676"/>
    <lineage>
        <taxon>unclassified sequences</taxon>
        <taxon>metagenomes</taxon>
        <taxon>ecological metagenomes</taxon>
    </lineage>
</organism>
<protein>
    <submittedName>
        <fullName evidence="1">Uncharacterized protein</fullName>
    </submittedName>
</protein>
<gene>
    <name evidence="1" type="ORF">MNBD_GAMMA19-1447</name>
</gene>
<dbReference type="EMBL" id="UOFV01000435">
    <property type="protein sequence ID" value="VAX03876.1"/>
    <property type="molecule type" value="Genomic_DNA"/>
</dbReference>
<dbReference type="AlphaFoldDB" id="A0A3B1ADK8"/>
<name>A0A3B1ADK8_9ZZZZ</name>
<accession>A0A3B1ADK8</accession>
<sequence length="246" mass="27303">MEFFSGFKWAVPKAFSDAVCLCRFEEGDILYDTVKAYDDEWGKASKFIDHSLQVKFPARVSGGASEKGGGIFSGNWSSEVRIDLYKNLEKVGVGQIHTTQGRLYTALWKGDITILEKESNEPPIPLTVQEVTRILEQVSQKAKELSVGFPVFVMARDLSNPVSREKYSKVLTKLKRHLVNGPKLLSPQKSGLIQFENIAPTVEVAFFPANGASAEELHDLVKSAVYIPAKNAKKEMFRLAAHGIIV</sequence>